<evidence type="ECO:0000313" key="2">
    <source>
        <dbReference type="EMBL" id="MCQ4839245.1"/>
    </source>
</evidence>
<keyword evidence="1" id="KW-0472">Membrane</keyword>
<sequence>MNATENPAVQSYLKKVSSLLECPRQRKKEILRGIELLIGEHLHPDGSVRYEEIVAAIGTPEEVVEAYIGTEDPVKLSQSLKRRKLFWIAGILIVVLLAVMAALYAFDIADKIAYRDGYFVETIVPDSSMDLDPGSVVGVY</sequence>
<dbReference type="Pfam" id="PF22564">
    <property type="entry name" value="HAAS"/>
    <property type="match status" value="1"/>
</dbReference>
<evidence type="ECO:0000256" key="1">
    <source>
        <dbReference type="SAM" id="Phobius"/>
    </source>
</evidence>
<protein>
    <recommendedName>
        <fullName evidence="4">DUF1700 domain-containing protein</fullName>
    </recommendedName>
</protein>
<keyword evidence="3" id="KW-1185">Reference proteome</keyword>
<keyword evidence="1" id="KW-0812">Transmembrane</keyword>
<feature type="transmembrane region" description="Helical" evidence="1">
    <location>
        <begin position="85"/>
        <end position="106"/>
    </location>
</feature>
<keyword evidence="1" id="KW-1133">Transmembrane helix</keyword>
<proteinExistence type="predicted"/>
<comment type="caution">
    <text evidence="2">The sequence shown here is derived from an EMBL/GenBank/DDBJ whole genome shotgun (WGS) entry which is preliminary data.</text>
</comment>
<name>A0ABT1RX39_9FIRM</name>
<dbReference type="EMBL" id="JANFZH010000008">
    <property type="protein sequence ID" value="MCQ4839245.1"/>
    <property type="molecule type" value="Genomic_DNA"/>
</dbReference>
<organism evidence="2 3">
    <name type="scientific">Neglectibacter timonensis</name>
    <dbReference type="NCBI Taxonomy" id="1776382"/>
    <lineage>
        <taxon>Bacteria</taxon>
        <taxon>Bacillati</taxon>
        <taxon>Bacillota</taxon>
        <taxon>Clostridia</taxon>
        <taxon>Eubacteriales</taxon>
        <taxon>Oscillospiraceae</taxon>
        <taxon>Neglectibacter</taxon>
    </lineage>
</organism>
<dbReference type="GeneID" id="90531085"/>
<dbReference type="RefSeq" id="WP_066860168.1">
    <property type="nucleotide sequence ID" value="NZ_CABKVV010000009.1"/>
</dbReference>
<accession>A0ABT1RX39</accession>
<evidence type="ECO:0008006" key="4">
    <source>
        <dbReference type="Google" id="ProtNLM"/>
    </source>
</evidence>
<dbReference type="Proteomes" id="UP001524473">
    <property type="component" value="Unassembled WGS sequence"/>
</dbReference>
<gene>
    <name evidence="2" type="ORF">NE695_04870</name>
</gene>
<evidence type="ECO:0000313" key="3">
    <source>
        <dbReference type="Proteomes" id="UP001524473"/>
    </source>
</evidence>
<reference evidence="2 3" key="1">
    <citation type="submission" date="2022-06" db="EMBL/GenBank/DDBJ databases">
        <title>Isolation of gut microbiota from human fecal samples.</title>
        <authorList>
            <person name="Pamer E.G."/>
            <person name="Barat B."/>
            <person name="Waligurski E."/>
            <person name="Medina S."/>
            <person name="Paddock L."/>
            <person name="Mostad J."/>
        </authorList>
    </citation>
    <scope>NUCLEOTIDE SEQUENCE [LARGE SCALE GENOMIC DNA]</scope>
    <source>
        <strain evidence="2 3">DFI.9.73</strain>
    </source>
</reference>